<dbReference type="RefSeq" id="WP_247261689.1">
    <property type="nucleotide sequence ID" value="NZ_JALJQZ010000025.1"/>
</dbReference>
<dbReference type="Pfam" id="PF08892">
    <property type="entry name" value="YqcI_YcgG"/>
    <property type="match status" value="1"/>
</dbReference>
<reference evidence="2" key="1">
    <citation type="journal article" date="2019" name="Int. J. Syst. Evol. Microbiol.">
        <title>The Global Catalogue of Microorganisms (GCM) 10K type strain sequencing project: providing services to taxonomists for standard genome sequencing and annotation.</title>
        <authorList>
            <consortium name="The Broad Institute Genomics Platform"/>
            <consortium name="The Broad Institute Genome Sequencing Center for Infectious Disease"/>
            <person name="Wu L."/>
            <person name="Ma J."/>
        </authorList>
    </citation>
    <scope>NUCLEOTIDE SEQUENCE [LARGE SCALE GENOMIC DNA]</scope>
    <source>
        <strain evidence="2">TBRC 5781</strain>
    </source>
</reference>
<sequence length="225" mass="26021">MQQISSRFEPKDGPEFPCVFAQNAHQRGNILCLPIPFRGDSGTYRFEVLYDGLKAYLKAESQWDGSVNTARPLLVLFQPMEHLSTTEDYERIFVEALQYLIDNDGVPWVNGTPTKPEQEYWSMCFDGQQLFINVSHPNNINRLSRNLCDAMVLVINPRERFDVVAGAHKRGYAVREKIRKNIDLYDRISHSPLLGHYQAGDLEWPQYMLPDNNDAPPMRCPLKFR</sequence>
<organism evidence="1 2">
    <name type="scientific">Rhizobium lemnae</name>
    <dbReference type="NCBI Taxonomy" id="1214924"/>
    <lineage>
        <taxon>Bacteria</taxon>
        <taxon>Pseudomonadati</taxon>
        <taxon>Pseudomonadota</taxon>
        <taxon>Alphaproteobacteria</taxon>
        <taxon>Hyphomicrobiales</taxon>
        <taxon>Rhizobiaceae</taxon>
        <taxon>Rhizobium/Agrobacterium group</taxon>
        <taxon>Rhizobium</taxon>
    </lineage>
</organism>
<dbReference type="Proteomes" id="UP001595697">
    <property type="component" value="Unassembled WGS sequence"/>
</dbReference>
<name>A0ABV8E7P3_9HYPH</name>
<evidence type="ECO:0000313" key="1">
    <source>
        <dbReference type="EMBL" id="MFC3968487.1"/>
    </source>
</evidence>
<dbReference type="PANTHER" id="PTHR40045:SF1">
    <property type="entry name" value="YQCI_YCGG FAMILY PROTEIN"/>
    <property type="match status" value="1"/>
</dbReference>
<dbReference type="InterPro" id="IPR014988">
    <property type="entry name" value="Uncharacterised_YqcI/YcgG"/>
</dbReference>
<dbReference type="PANTHER" id="PTHR40045">
    <property type="entry name" value="YCGG FAMILY PROTEIN"/>
    <property type="match status" value="1"/>
</dbReference>
<dbReference type="EMBL" id="JBHSBD010000046">
    <property type="protein sequence ID" value="MFC3968487.1"/>
    <property type="molecule type" value="Genomic_DNA"/>
</dbReference>
<evidence type="ECO:0000313" key="2">
    <source>
        <dbReference type="Proteomes" id="UP001595697"/>
    </source>
</evidence>
<protein>
    <submittedName>
        <fullName evidence="1">YqcI/YcgG family protein</fullName>
    </submittedName>
</protein>
<comment type="caution">
    <text evidence="1">The sequence shown here is derived from an EMBL/GenBank/DDBJ whole genome shotgun (WGS) entry which is preliminary data.</text>
</comment>
<gene>
    <name evidence="1" type="ORF">ACFOVS_10180</name>
</gene>
<proteinExistence type="predicted"/>
<accession>A0ABV8E7P3</accession>
<keyword evidence="2" id="KW-1185">Reference proteome</keyword>